<organism evidence="3 4">
    <name type="scientific">Saccharothrix saharensis</name>
    <dbReference type="NCBI Taxonomy" id="571190"/>
    <lineage>
        <taxon>Bacteria</taxon>
        <taxon>Bacillati</taxon>
        <taxon>Actinomycetota</taxon>
        <taxon>Actinomycetes</taxon>
        <taxon>Pseudonocardiales</taxon>
        <taxon>Pseudonocardiaceae</taxon>
        <taxon>Saccharothrix</taxon>
    </lineage>
</organism>
<evidence type="ECO:0000256" key="2">
    <source>
        <dbReference type="SAM" id="SignalP"/>
    </source>
</evidence>
<proteinExistence type="predicted"/>
<feature type="compositionally biased region" description="Polar residues" evidence="1">
    <location>
        <begin position="22"/>
        <end position="46"/>
    </location>
</feature>
<accession>A0A543JND4</accession>
<reference evidence="3 4" key="1">
    <citation type="submission" date="2019-06" db="EMBL/GenBank/DDBJ databases">
        <title>Sequencing the genomes of 1000 actinobacteria strains.</title>
        <authorList>
            <person name="Klenk H.-P."/>
        </authorList>
    </citation>
    <scope>NUCLEOTIDE SEQUENCE [LARGE SCALE GENOMIC DNA]</scope>
    <source>
        <strain evidence="3 4">DSM 45456</strain>
    </source>
</reference>
<keyword evidence="2" id="KW-0732">Signal</keyword>
<comment type="caution">
    <text evidence="3">The sequence shown here is derived from an EMBL/GenBank/DDBJ whole genome shotgun (WGS) entry which is preliminary data.</text>
</comment>
<evidence type="ECO:0000313" key="3">
    <source>
        <dbReference type="EMBL" id="TQM84340.1"/>
    </source>
</evidence>
<feature type="region of interest" description="Disordered" evidence="1">
    <location>
        <begin position="22"/>
        <end position="63"/>
    </location>
</feature>
<keyword evidence="4" id="KW-1185">Reference proteome</keyword>
<evidence type="ECO:0000313" key="4">
    <source>
        <dbReference type="Proteomes" id="UP000316628"/>
    </source>
</evidence>
<sequence>MKVAVVLLALCALIGACGVTTQDEPQPLVTSTANPVPTPTLTQRPDPTTSSSAPTTTPSTTSG</sequence>
<name>A0A543JND4_9PSEU</name>
<dbReference type="PROSITE" id="PS51257">
    <property type="entry name" value="PROKAR_LIPOPROTEIN"/>
    <property type="match status" value="1"/>
</dbReference>
<gene>
    <name evidence="3" type="ORF">FHX81_6784</name>
</gene>
<dbReference type="AlphaFoldDB" id="A0A543JND4"/>
<dbReference type="EMBL" id="VFPP01000001">
    <property type="protein sequence ID" value="TQM84340.1"/>
    <property type="molecule type" value="Genomic_DNA"/>
</dbReference>
<dbReference type="RefSeq" id="WP_141982538.1">
    <property type="nucleotide sequence ID" value="NZ_VFPP01000001.1"/>
</dbReference>
<protein>
    <submittedName>
        <fullName evidence="3">Uncharacterized protein</fullName>
    </submittedName>
</protein>
<evidence type="ECO:0000256" key="1">
    <source>
        <dbReference type="SAM" id="MobiDB-lite"/>
    </source>
</evidence>
<feature type="compositionally biased region" description="Low complexity" evidence="1">
    <location>
        <begin position="47"/>
        <end position="63"/>
    </location>
</feature>
<feature type="chain" id="PRO_5022050284" evidence="2">
    <location>
        <begin position="22"/>
        <end position="63"/>
    </location>
</feature>
<feature type="signal peptide" evidence="2">
    <location>
        <begin position="1"/>
        <end position="21"/>
    </location>
</feature>
<dbReference type="Proteomes" id="UP000316628">
    <property type="component" value="Unassembled WGS sequence"/>
</dbReference>